<comment type="caution">
    <text evidence="2">The sequence shown here is derived from an EMBL/GenBank/DDBJ whole genome shotgun (WGS) entry which is preliminary data.</text>
</comment>
<dbReference type="RefSeq" id="WP_279297391.1">
    <property type="nucleotide sequence ID" value="NZ_JAOTIF010000008.1"/>
</dbReference>
<evidence type="ECO:0000313" key="2">
    <source>
        <dbReference type="EMBL" id="MCU7549952.1"/>
    </source>
</evidence>
<dbReference type="EMBL" id="JAOTIF010000008">
    <property type="protein sequence ID" value="MCU7549952.1"/>
    <property type="molecule type" value="Genomic_DNA"/>
</dbReference>
<feature type="transmembrane region" description="Helical" evidence="1">
    <location>
        <begin position="153"/>
        <end position="175"/>
    </location>
</feature>
<evidence type="ECO:0000256" key="1">
    <source>
        <dbReference type="SAM" id="Phobius"/>
    </source>
</evidence>
<keyword evidence="1" id="KW-0812">Transmembrane</keyword>
<reference evidence="2" key="2">
    <citation type="submission" date="2023-04" db="EMBL/GenBank/DDBJ databases">
        <title>Paracnuella aquatica gen. nov., sp. nov., a member of the family Chitinophagaceae isolated from a hot spring.</title>
        <authorList>
            <person name="Wang C."/>
        </authorList>
    </citation>
    <scope>NUCLEOTIDE SEQUENCE</scope>
    <source>
        <strain evidence="2">LB-8</strain>
    </source>
</reference>
<evidence type="ECO:0008006" key="4">
    <source>
        <dbReference type="Google" id="ProtNLM"/>
    </source>
</evidence>
<feature type="transmembrane region" description="Helical" evidence="1">
    <location>
        <begin position="337"/>
        <end position="353"/>
    </location>
</feature>
<feature type="transmembrane region" description="Helical" evidence="1">
    <location>
        <begin position="304"/>
        <end position="325"/>
    </location>
</feature>
<proteinExistence type="predicted"/>
<reference evidence="2" key="1">
    <citation type="submission" date="2022-09" db="EMBL/GenBank/DDBJ databases">
        <authorList>
            <person name="Yuan C."/>
            <person name="Ke Z."/>
        </authorList>
    </citation>
    <scope>NUCLEOTIDE SEQUENCE</scope>
    <source>
        <strain evidence="2">LB-8</strain>
    </source>
</reference>
<gene>
    <name evidence="2" type="ORF">OCK74_12540</name>
</gene>
<keyword evidence="3" id="KW-1185">Reference proteome</keyword>
<feature type="transmembrane region" description="Helical" evidence="1">
    <location>
        <begin position="119"/>
        <end position="141"/>
    </location>
</feature>
<dbReference type="Gene3D" id="3.40.1090.10">
    <property type="entry name" value="Cytosolic phospholipase A2 catalytic domain"/>
    <property type="match status" value="1"/>
</dbReference>
<dbReference type="InterPro" id="IPR016035">
    <property type="entry name" value="Acyl_Trfase/lysoPLipase"/>
</dbReference>
<keyword evidence="1" id="KW-0472">Membrane</keyword>
<name>A0A9X3BHN0_9BACT</name>
<feature type="transmembrane region" description="Helical" evidence="1">
    <location>
        <begin position="276"/>
        <end position="298"/>
    </location>
</feature>
<dbReference type="SUPFAM" id="SSF52151">
    <property type="entry name" value="FabD/lysophospholipase-like"/>
    <property type="match status" value="1"/>
</dbReference>
<accession>A0A9X3BHN0</accession>
<protein>
    <recommendedName>
        <fullName evidence="4">PNPLA domain-containing protein</fullName>
    </recommendedName>
</protein>
<feature type="transmembrane region" description="Helical" evidence="1">
    <location>
        <begin position="32"/>
        <end position="50"/>
    </location>
</feature>
<dbReference type="AlphaFoldDB" id="A0A9X3BHN0"/>
<sequence length="768" mass="88429">MSMKPDADKLVTGKFRYTLFQKVSDTTITIRGLWLLILFDLLAIFAFLFVDQGTDVLLSIAEDAANQFRIIPLFWLLVTLFFWSIAAEFCSRFIIYLSDNSGRSLAKVRVDYRKHLQKVIARVSLFFPLVLMILAFCKAWFSNHKDFYTPSINLAFGLIILLLCFLGLLLYWLYVGNGIVKAAQKYQSLQWLAISPREDQWVRKLYGILNDVRVDIPDIYTNMEGSAYNGPDLPRETTLPNGMTLPKEFLAYNNNPRQDNNLYIWMFKIPRSFYKCLFRQLFVLSVLAFLFIITFAFIVEVKAYMLFGATAMICLAFACWQIIYTGLHYLDKVQSKFPFRFFLMVMFLITTFFNKDHQVRILNEAAVDKRPQLTQHFDDWFHYLQADTLRRNIADRTYRDGLKKDTVPVVFIAAEGGALRTGAFTAMILAKLADQYPSFSKYIYCYSGVSGGTLGTNFFNAVYLNRKINSDTVSFASATETFFKTDFLAAVTGKLVFGEIINYFIPFHINRLDRAIALEEAWEDGWHQIDKEKNVLAGSFNQTVNNRLPAVFINTTEVETGLQCIWSNTIIDSLPLSKQRDVSRRVKTDIAYSTAINLSTRFPLISPGAAIYDKQNRIRRHFIDGGYYENTGAETLLEVMKALKLNNKPIKPYVLQFNFGDDDTTIKSKSVKAFSEVMEVVGGIYNTRSGRSNVAQYYLQQYVKELNGAFISLYLPLNTRKFPMNWILSNTAVTRLNKALEQMVIKNPSDTSDLKDKRELRKLFVYRQ</sequence>
<organism evidence="2 3">
    <name type="scientific">Paraflavisolibacter caeni</name>
    <dbReference type="NCBI Taxonomy" id="2982496"/>
    <lineage>
        <taxon>Bacteria</taxon>
        <taxon>Pseudomonadati</taxon>
        <taxon>Bacteroidota</taxon>
        <taxon>Chitinophagia</taxon>
        <taxon>Chitinophagales</taxon>
        <taxon>Chitinophagaceae</taxon>
        <taxon>Paraflavisolibacter</taxon>
    </lineage>
</organism>
<keyword evidence="1" id="KW-1133">Transmembrane helix</keyword>
<feature type="transmembrane region" description="Helical" evidence="1">
    <location>
        <begin position="70"/>
        <end position="98"/>
    </location>
</feature>
<dbReference type="Proteomes" id="UP001155483">
    <property type="component" value="Unassembled WGS sequence"/>
</dbReference>
<evidence type="ECO:0000313" key="3">
    <source>
        <dbReference type="Proteomes" id="UP001155483"/>
    </source>
</evidence>